<dbReference type="OrthoDB" id="2218073at2"/>
<accession>A0A0F2E4B9</accession>
<sequence>MLEKVKQFFRRRSAKTEPSVDILPRNRFADLDFERVLKSGTRCCVDEDGHYVEDGKITLFEFSIDFAEFEFIGDFKIEEEDQFKQLLARLNSFDNAIQSHLESELQQPIPQFAKNLGYTQKRWEKTFYFHPWILSFDENPPNLRYVADYVNDEFTVYFAKKHGRWQAYWDAECQKVIEES</sequence>
<gene>
    <name evidence="1" type="ORF">TZ94_00257</name>
</gene>
<dbReference type="RefSeq" id="WP_045613455.1">
    <property type="nucleotide sequence ID" value="NZ_JYGT01000004.1"/>
</dbReference>
<dbReference type="PATRIC" id="fig|28037.216.peg.248"/>
<dbReference type="Proteomes" id="UP000033489">
    <property type="component" value="Unassembled WGS sequence"/>
</dbReference>
<protein>
    <submittedName>
        <fullName evidence="1">Uncharacterized protein</fullName>
    </submittedName>
</protein>
<dbReference type="AlphaFoldDB" id="A0A0F2E4B9"/>
<evidence type="ECO:0000313" key="1">
    <source>
        <dbReference type="EMBL" id="KJQ78138.1"/>
    </source>
</evidence>
<name>A0A0F2E4B9_9STRE</name>
<organism evidence="1 2">
    <name type="scientific">Streptococcus infantis</name>
    <dbReference type="NCBI Taxonomy" id="68892"/>
    <lineage>
        <taxon>Bacteria</taxon>
        <taxon>Bacillati</taxon>
        <taxon>Bacillota</taxon>
        <taxon>Bacilli</taxon>
        <taxon>Lactobacillales</taxon>
        <taxon>Streptococcaceae</taxon>
        <taxon>Streptococcus</taxon>
    </lineage>
</organism>
<reference evidence="1 2" key="1">
    <citation type="submission" date="2015-02" db="EMBL/GenBank/DDBJ databases">
        <title>Evolution of amylase-binding proteins of oral streptococcal species.</title>
        <authorList>
            <person name="Haase E.M."/>
        </authorList>
    </citation>
    <scope>NUCLEOTIDE SEQUENCE [LARGE SCALE GENOMIC DNA]</scope>
    <source>
        <strain evidence="1 2">UC921A</strain>
    </source>
</reference>
<dbReference type="EMBL" id="JYGT01000004">
    <property type="protein sequence ID" value="KJQ78138.1"/>
    <property type="molecule type" value="Genomic_DNA"/>
</dbReference>
<proteinExistence type="predicted"/>
<comment type="caution">
    <text evidence="1">The sequence shown here is derived from an EMBL/GenBank/DDBJ whole genome shotgun (WGS) entry which is preliminary data.</text>
</comment>
<evidence type="ECO:0000313" key="2">
    <source>
        <dbReference type="Proteomes" id="UP000033489"/>
    </source>
</evidence>